<dbReference type="PhylomeDB" id="B4GU93"/>
<dbReference type="FunFam" id="3.30.160.60:FF:000045">
    <property type="entry name" value="ZFP69 zinc finger protein B"/>
    <property type="match status" value="1"/>
</dbReference>
<feature type="domain" description="C2H2-type" evidence="14">
    <location>
        <begin position="546"/>
        <end position="573"/>
    </location>
</feature>
<feature type="region of interest" description="Disordered" evidence="13">
    <location>
        <begin position="702"/>
        <end position="765"/>
    </location>
</feature>
<evidence type="ECO:0000256" key="9">
    <source>
        <dbReference type="ARBA" id="ARBA00023125"/>
    </source>
</evidence>
<dbReference type="FunFam" id="3.30.160.60:FF:000688">
    <property type="entry name" value="zinc finger protein 197 isoform X1"/>
    <property type="match status" value="1"/>
</dbReference>
<evidence type="ECO:0000256" key="2">
    <source>
        <dbReference type="ARBA" id="ARBA00004123"/>
    </source>
</evidence>
<feature type="compositionally biased region" description="Low complexity" evidence="13">
    <location>
        <begin position="141"/>
        <end position="151"/>
    </location>
</feature>
<dbReference type="AlphaFoldDB" id="B4GU93"/>
<feature type="compositionally biased region" description="Basic and acidic residues" evidence="13">
    <location>
        <begin position="375"/>
        <end position="407"/>
    </location>
</feature>
<evidence type="ECO:0000256" key="11">
    <source>
        <dbReference type="ARBA" id="ARBA00023242"/>
    </source>
</evidence>
<feature type="compositionally biased region" description="Low complexity" evidence="13">
    <location>
        <begin position="83"/>
        <end position="118"/>
    </location>
</feature>
<dbReference type="InterPro" id="IPR036236">
    <property type="entry name" value="Znf_C2H2_sf"/>
</dbReference>
<dbReference type="FunFam" id="3.30.160.60:FF:000226">
    <property type="entry name" value="Zinc finger protein 236 variant"/>
    <property type="match status" value="1"/>
</dbReference>
<evidence type="ECO:0000256" key="3">
    <source>
        <dbReference type="ARBA" id="ARBA00006991"/>
    </source>
</evidence>
<sequence>MANVPVPMPSVLKTAKKTNGDSVAVAASSTAAAALGDNEDSEESELEEDDDLLDDPDDVVLQIDSEDEAELEAQRIRLDDMKAAAAAAAAETAATTTKSQVSNGNQQKQQHQQQNQTNDKAASRKPRGRPPGTGNKKKQKTSSSPQASTASSLVAAQVLADEKSYRFFYKCTRCCNHYGDGLSLSRHFQKEHSEQDCHQVKRKRGRSKVSPSGIESTPPLILSTLNVGCLKPCAQLLIQGESLLQLCLACNSQFVDVKHFQHHLSEQHGFFKLLVPKEEPTEVPPTAMVTIPAAIAMSKSSQQLQLPIPAPDTPPPEQDGKEPSGTGSCTDKDDLDIINAMVAKMAAERGKPNCAPKVNKMIIKLPGVAKRGKKCKDQEVKTQRKEREQESPESVEKPEKKNQEKPDQAVPDPLQRPEEPTNPPKRKRACKQLSPSPSETEKEIKKETEPSERRMRKTRNFVDYVMDVKDEEDEDENEEESEGSSATVSPHNSSSDESLASIKRESIEESQSTGRPIHTCNFCGKTFQRFSRMQDHLRIHTGEKPFICNHCGRAFRLKMRLAEHKLRHRTEKAYQCEICSMPLATKQDLSLHMRHHKNDRRYKCDKCDKGFVRSSDLAIHVRIHTGEKPYACDLCGKAFRARQNLVVHRRTHLGDKPVQCELCDKRFARKIDMRVHMRKHTGEKPFNCESCQRGYSSRVNLQRHQEREHGKGSQKPQRTKTGQGKEAKPEEGNESIPEKEAESKTEKGTEPKDKANLRRPRREKLQQKIAAQEKLLNDLKRSLRSLPDIPEESSTGKNELDMSKFPADAGAGCVPPAQVSVTVSMQVEAAANVEDDEITPEKENALSSGSPVDGKSKTNRKITSYFTVVGQQAEMNNLKT</sequence>
<evidence type="ECO:0000256" key="8">
    <source>
        <dbReference type="ARBA" id="ARBA00023015"/>
    </source>
</evidence>
<feature type="compositionally biased region" description="Basic and acidic residues" evidence="13">
    <location>
        <begin position="723"/>
        <end position="756"/>
    </location>
</feature>
<dbReference type="Gene3D" id="3.30.160.60">
    <property type="entry name" value="Classic Zinc Finger"/>
    <property type="match status" value="6"/>
</dbReference>
<dbReference type="KEGG" id="dpe:6597009"/>
<dbReference type="GO" id="GO:0000981">
    <property type="term" value="F:DNA-binding transcription factor activity, RNA polymerase II-specific"/>
    <property type="evidence" value="ECO:0007669"/>
    <property type="project" value="TreeGrafter"/>
</dbReference>
<feature type="region of interest" description="Disordered" evidence="13">
    <location>
        <begin position="782"/>
        <end position="804"/>
    </location>
</feature>
<dbReference type="GO" id="GO:0000978">
    <property type="term" value="F:RNA polymerase II cis-regulatory region sequence-specific DNA binding"/>
    <property type="evidence" value="ECO:0007669"/>
    <property type="project" value="TreeGrafter"/>
</dbReference>
<dbReference type="InterPro" id="IPR013087">
    <property type="entry name" value="Znf_C2H2_type"/>
</dbReference>
<dbReference type="FunFam" id="3.30.160.60:FF:002680">
    <property type="entry name" value="Zinc finger protein"/>
    <property type="match status" value="1"/>
</dbReference>
<dbReference type="GO" id="GO:0031519">
    <property type="term" value="C:PcG protein complex"/>
    <property type="evidence" value="ECO:0007669"/>
    <property type="project" value="TreeGrafter"/>
</dbReference>
<keyword evidence="6 12" id="KW-0863">Zinc-finger</keyword>
<evidence type="ECO:0000256" key="10">
    <source>
        <dbReference type="ARBA" id="ARBA00023163"/>
    </source>
</evidence>
<dbReference type="HOGENOM" id="CLU_009815_0_0_1"/>
<evidence type="ECO:0000313" key="16">
    <source>
        <dbReference type="Proteomes" id="UP000008744"/>
    </source>
</evidence>
<feature type="domain" description="C2H2-type" evidence="14">
    <location>
        <begin position="630"/>
        <end position="657"/>
    </location>
</feature>
<evidence type="ECO:0000256" key="7">
    <source>
        <dbReference type="ARBA" id="ARBA00022833"/>
    </source>
</evidence>
<evidence type="ECO:0000313" key="15">
    <source>
        <dbReference type="EMBL" id="EDW26176.1"/>
    </source>
</evidence>
<feature type="region of interest" description="Disordered" evidence="13">
    <location>
        <begin position="833"/>
        <end position="858"/>
    </location>
</feature>
<dbReference type="OMA" id="CDICSMP"/>
<keyword evidence="11" id="KW-0539">Nucleus</keyword>
<feature type="domain" description="C2H2-type" evidence="14">
    <location>
        <begin position="574"/>
        <end position="601"/>
    </location>
</feature>
<comment type="similarity">
    <text evidence="3">Belongs to the krueppel C2H2-type zinc-finger protein family.</text>
</comment>
<name>B4GU93_DROPE</name>
<feature type="domain" description="C2H2-type" evidence="14">
    <location>
        <begin position="686"/>
        <end position="709"/>
    </location>
</feature>
<keyword evidence="7" id="KW-0862">Zinc</keyword>
<feature type="region of interest" description="Disordered" evidence="13">
    <location>
        <begin position="193"/>
        <end position="215"/>
    </location>
</feature>
<dbReference type="SUPFAM" id="SSF57667">
    <property type="entry name" value="beta-beta-alpha zinc fingers"/>
    <property type="match status" value="4"/>
</dbReference>
<dbReference type="eggNOG" id="KOG1721">
    <property type="taxonomic scope" value="Eukaryota"/>
</dbReference>
<keyword evidence="9" id="KW-0238">DNA-binding</keyword>
<feature type="compositionally biased region" description="Acidic residues" evidence="13">
    <location>
        <begin position="469"/>
        <end position="482"/>
    </location>
</feature>
<keyword evidence="8" id="KW-0805">Transcription regulation</keyword>
<feature type="domain" description="C2H2-type" evidence="14">
    <location>
        <begin position="518"/>
        <end position="545"/>
    </location>
</feature>
<proteinExistence type="inferred from homology"/>
<evidence type="ECO:0000259" key="14">
    <source>
        <dbReference type="PROSITE" id="PS50157"/>
    </source>
</evidence>
<dbReference type="GO" id="GO:0008270">
    <property type="term" value="F:zinc ion binding"/>
    <property type="evidence" value="ECO:0007669"/>
    <property type="project" value="UniProtKB-KW"/>
</dbReference>
<evidence type="ECO:0000256" key="1">
    <source>
        <dbReference type="ARBA" id="ARBA00003767"/>
    </source>
</evidence>
<gene>
    <name evidence="15" type="primary">Dper\GL24974</name>
    <name evidence="15" type="ORF">Dper_GL24974</name>
</gene>
<evidence type="ECO:0000256" key="4">
    <source>
        <dbReference type="ARBA" id="ARBA00022723"/>
    </source>
</evidence>
<feature type="region of interest" description="Disordered" evidence="13">
    <location>
        <begin position="82"/>
        <end position="151"/>
    </location>
</feature>
<dbReference type="GO" id="GO:0005667">
    <property type="term" value="C:transcription regulator complex"/>
    <property type="evidence" value="ECO:0007669"/>
    <property type="project" value="TreeGrafter"/>
</dbReference>
<organism evidence="16">
    <name type="scientific">Drosophila persimilis</name>
    <name type="common">Fruit fly</name>
    <dbReference type="NCBI Taxonomy" id="7234"/>
    <lineage>
        <taxon>Eukaryota</taxon>
        <taxon>Metazoa</taxon>
        <taxon>Ecdysozoa</taxon>
        <taxon>Arthropoda</taxon>
        <taxon>Hexapoda</taxon>
        <taxon>Insecta</taxon>
        <taxon>Pterygota</taxon>
        <taxon>Neoptera</taxon>
        <taxon>Endopterygota</taxon>
        <taxon>Diptera</taxon>
        <taxon>Brachycera</taxon>
        <taxon>Muscomorpha</taxon>
        <taxon>Ephydroidea</taxon>
        <taxon>Drosophilidae</taxon>
        <taxon>Drosophila</taxon>
        <taxon>Sophophora</taxon>
    </lineage>
</organism>
<dbReference type="PROSITE" id="PS00028">
    <property type="entry name" value="ZINC_FINGER_C2H2_1"/>
    <property type="match status" value="8"/>
</dbReference>
<keyword evidence="5" id="KW-0677">Repeat</keyword>
<reference evidence="15 16" key="1">
    <citation type="journal article" date="2007" name="Nature">
        <title>Evolution of genes and genomes on the Drosophila phylogeny.</title>
        <authorList>
            <consortium name="Drosophila 12 Genomes Consortium"/>
            <person name="Clark A.G."/>
            <person name="Eisen M.B."/>
            <person name="Smith D.R."/>
            <person name="Bergman C.M."/>
            <person name="Oliver B."/>
            <person name="Markow T.A."/>
            <person name="Kaufman T.C."/>
            <person name="Kellis M."/>
            <person name="Gelbart W."/>
            <person name="Iyer V.N."/>
            <person name="Pollard D.A."/>
            <person name="Sackton T.B."/>
            <person name="Larracuente A.M."/>
            <person name="Singh N.D."/>
            <person name="Abad J.P."/>
            <person name="Abt D.N."/>
            <person name="Adryan B."/>
            <person name="Aguade M."/>
            <person name="Akashi H."/>
            <person name="Anderson W.W."/>
            <person name="Aquadro C.F."/>
            <person name="Ardell D.H."/>
            <person name="Arguello R."/>
            <person name="Artieri C.G."/>
            <person name="Barbash D.A."/>
            <person name="Barker D."/>
            <person name="Barsanti P."/>
            <person name="Batterham P."/>
            <person name="Batzoglou S."/>
            <person name="Begun D."/>
            <person name="Bhutkar A."/>
            <person name="Blanco E."/>
            <person name="Bosak S.A."/>
            <person name="Bradley R.K."/>
            <person name="Brand A.D."/>
            <person name="Brent M.R."/>
            <person name="Brooks A.N."/>
            <person name="Brown R.H."/>
            <person name="Butlin R.K."/>
            <person name="Caggese C."/>
            <person name="Calvi B.R."/>
            <person name="Bernardo de Carvalho A."/>
            <person name="Caspi A."/>
            <person name="Castrezana S."/>
            <person name="Celniker S.E."/>
            <person name="Chang J.L."/>
            <person name="Chapple C."/>
            <person name="Chatterji S."/>
            <person name="Chinwalla A."/>
            <person name="Civetta A."/>
            <person name="Clifton S.W."/>
            <person name="Comeron J.M."/>
            <person name="Costello J.C."/>
            <person name="Coyne J.A."/>
            <person name="Daub J."/>
            <person name="David R.G."/>
            <person name="Delcher A.L."/>
            <person name="Delehaunty K."/>
            <person name="Do C.B."/>
            <person name="Ebling H."/>
            <person name="Edwards K."/>
            <person name="Eickbush T."/>
            <person name="Evans J.D."/>
            <person name="Filipski A."/>
            <person name="Findeiss S."/>
            <person name="Freyhult E."/>
            <person name="Fulton L."/>
            <person name="Fulton R."/>
            <person name="Garcia A.C."/>
            <person name="Gardiner A."/>
            <person name="Garfield D.A."/>
            <person name="Garvin B.E."/>
            <person name="Gibson G."/>
            <person name="Gilbert D."/>
            <person name="Gnerre S."/>
            <person name="Godfrey J."/>
            <person name="Good R."/>
            <person name="Gotea V."/>
            <person name="Gravely B."/>
            <person name="Greenberg A.J."/>
            <person name="Griffiths-Jones S."/>
            <person name="Gross S."/>
            <person name="Guigo R."/>
            <person name="Gustafson E.A."/>
            <person name="Haerty W."/>
            <person name="Hahn M.W."/>
            <person name="Halligan D.L."/>
            <person name="Halpern A.L."/>
            <person name="Halter G.M."/>
            <person name="Han M.V."/>
            <person name="Heger A."/>
            <person name="Hillier L."/>
            <person name="Hinrichs A.S."/>
            <person name="Holmes I."/>
            <person name="Hoskins R.A."/>
            <person name="Hubisz M.J."/>
            <person name="Hultmark D."/>
            <person name="Huntley M.A."/>
            <person name="Jaffe D.B."/>
            <person name="Jagadeeshan S."/>
            <person name="Jeck W.R."/>
            <person name="Johnson J."/>
            <person name="Jones C.D."/>
            <person name="Jordan W.C."/>
            <person name="Karpen G.H."/>
            <person name="Kataoka E."/>
            <person name="Keightley P.D."/>
            <person name="Kheradpour P."/>
            <person name="Kirkness E.F."/>
            <person name="Koerich L.B."/>
            <person name="Kristiansen K."/>
            <person name="Kudrna D."/>
            <person name="Kulathinal R.J."/>
            <person name="Kumar S."/>
            <person name="Kwok R."/>
            <person name="Lander E."/>
            <person name="Langley C.H."/>
            <person name="Lapoint R."/>
            <person name="Lazzaro B.P."/>
            <person name="Lee S.J."/>
            <person name="Levesque L."/>
            <person name="Li R."/>
            <person name="Lin C.F."/>
            <person name="Lin M.F."/>
            <person name="Lindblad-Toh K."/>
            <person name="Llopart A."/>
            <person name="Long M."/>
            <person name="Low L."/>
            <person name="Lozovsky E."/>
            <person name="Lu J."/>
            <person name="Luo M."/>
            <person name="Machado C.A."/>
            <person name="Makalowski W."/>
            <person name="Marzo M."/>
            <person name="Matsuda M."/>
            <person name="Matzkin L."/>
            <person name="McAllister B."/>
            <person name="McBride C.S."/>
            <person name="McKernan B."/>
            <person name="McKernan K."/>
            <person name="Mendez-Lago M."/>
            <person name="Minx P."/>
            <person name="Mollenhauer M.U."/>
            <person name="Montooth K."/>
            <person name="Mount S.M."/>
            <person name="Mu X."/>
            <person name="Myers E."/>
            <person name="Negre B."/>
            <person name="Newfeld S."/>
            <person name="Nielsen R."/>
            <person name="Noor M.A."/>
            <person name="O'Grady P."/>
            <person name="Pachter L."/>
            <person name="Papaceit M."/>
            <person name="Parisi M.J."/>
            <person name="Parisi M."/>
            <person name="Parts L."/>
            <person name="Pedersen J.S."/>
            <person name="Pesole G."/>
            <person name="Phillippy A.M."/>
            <person name="Ponting C.P."/>
            <person name="Pop M."/>
            <person name="Porcelli D."/>
            <person name="Powell J.R."/>
            <person name="Prohaska S."/>
            <person name="Pruitt K."/>
            <person name="Puig M."/>
            <person name="Quesneville H."/>
            <person name="Ram K.R."/>
            <person name="Rand D."/>
            <person name="Rasmussen M.D."/>
            <person name="Reed L.K."/>
            <person name="Reenan R."/>
            <person name="Reily A."/>
            <person name="Remington K.A."/>
            <person name="Rieger T.T."/>
            <person name="Ritchie M.G."/>
            <person name="Robin C."/>
            <person name="Rogers Y.H."/>
            <person name="Rohde C."/>
            <person name="Rozas J."/>
            <person name="Rubenfield M.J."/>
            <person name="Ruiz A."/>
            <person name="Russo S."/>
            <person name="Salzberg S.L."/>
            <person name="Sanchez-Gracia A."/>
            <person name="Saranga D.J."/>
            <person name="Sato H."/>
            <person name="Schaeffer S.W."/>
            <person name="Schatz M.C."/>
            <person name="Schlenke T."/>
            <person name="Schwartz R."/>
            <person name="Segarra C."/>
            <person name="Singh R.S."/>
            <person name="Sirot L."/>
            <person name="Sirota M."/>
            <person name="Sisneros N.B."/>
            <person name="Smith C.D."/>
            <person name="Smith T.F."/>
            <person name="Spieth J."/>
            <person name="Stage D.E."/>
            <person name="Stark A."/>
            <person name="Stephan W."/>
            <person name="Strausberg R.L."/>
            <person name="Strempel S."/>
            <person name="Sturgill D."/>
            <person name="Sutton G."/>
            <person name="Sutton G.G."/>
            <person name="Tao W."/>
            <person name="Teichmann S."/>
            <person name="Tobari Y.N."/>
            <person name="Tomimura Y."/>
            <person name="Tsolas J.M."/>
            <person name="Valente V.L."/>
            <person name="Venter E."/>
            <person name="Venter J.C."/>
            <person name="Vicario S."/>
            <person name="Vieira F.G."/>
            <person name="Vilella A.J."/>
            <person name="Villasante A."/>
            <person name="Walenz B."/>
            <person name="Wang J."/>
            <person name="Wasserman M."/>
            <person name="Watts T."/>
            <person name="Wilson D."/>
            <person name="Wilson R.K."/>
            <person name="Wing R.A."/>
            <person name="Wolfner M.F."/>
            <person name="Wong A."/>
            <person name="Wong G.K."/>
            <person name="Wu C.I."/>
            <person name="Wu G."/>
            <person name="Yamamoto D."/>
            <person name="Yang H.P."/>
            <person name="Yang S.P."/>
            <person name="Yorke J.A."/>
            <person name="Yoshida K."/>
            <person name="Zdobnov E."/>
            <person name="Zhang P."/>
            <person name="Zhang Y."/>
            <person name="Zimin A.V."/>
            <person name="Baldwin J."/>
            <person name="Abdouelleil A."/>
            <person name="Abdulkadir J."/>
            <person name="Abebe A."/>
            <person name="Abera B."/>
            <person name="Abreu J."/>
            <person name="Acer S.C."/>
            <person name="Aftuck L."/>
            <person name="Alexander A."/>
            <person name="An P."/>
            <person name="Anderson E."/>
            <person name="Anderson S."/>
            <person name="Arachi H."/>
            <person name="Azer M."/>
            <person name="Bachantsang P."/>
            <person name="Barry A."/>
            <person name="Bayul T."/>
            <person name="Berlin A."/>
            <person name="Bessette D."/>
            <person name="Bloom T."/>
            <person name="Blye J."/>
            <person name="Boguslavskiy L."/>
            <person name="Bonnet C."/>
            <person name="Boukhgalter B."/>
            <person name="Bourzgui I."/>
            <person name="Brown A."/>
            <person name="Cahill P."/>
            <person name="Channer S."/>
            <person name="Cheshatsang Y."/>
            <person name="Chuda L."/>
            <person name="Citroen M."/>
            <person name="Collymore A."/>
            <person name="Cooke P."/>
            <person name="Costello M."/>
            <person name="D'Aco K."/>
            <person name="Daza R."/>
            <person name="De Haan G."/>
            <person name="DeGray S."/>
            <person name="DeMaso C."/>
            <person name="Dhargay N."/>
            <person name="Dooley K."/>
            <person name="Dooley E."/>
            <person name="Doricent M."/>
            <person name="Dorje P."/>
            <person name="Dorjee K."/>
            <person name="Dupes A."/>
            <person name="Elong R."/>
            <person name="Falk J."/>
            <person name="Farina A."/>
            <person name="Faro S."/>
            <person name="Ferguson D."/>
            <person name="Fisher S."/>
            <person name="Foley C.D."/>
            <person name="Franke A."/>
            <person name="Friedrich D."/>
            <person name="Gadbois L."/>
            <person name="Gearin G."/>
            <person name="Gearin C.R."/>
            <person name="Giannoukos G."/>
            <person name="Goode T."/>
            <person name="Graham J."/>
            <person name="Grandbois E."/>
            <person name="Grewal S."/>
            <person name="Gyaltsen K."/>
            <person name="Hafez N."/>
            <person name="Hagos B."/>
            <person name="Hall J."/>
            <person name="Henson C."/>
            <person name="Hollinger A."/>
            <person name="Honan T."/>
            <person name="Huard M.D."/>
            <person name="Hughes L."/>
            <person name="Hurhula B."/>
            <person name="Husby M.E."/>
            <person name="Kamat A."/>
            <person name="Kanga B."/>
            <person name="Kashin S."/>
            <person name="Khazanovich D."/>
            <person name="Kisner P."/>
            <person name="Lance K."/>
            <person name="Lara M."/>
            <person name="Lee W."/>
            <person name="Lennon N."/>
            <person name="Letendre F."/>
            <person name="LeVine R."/>
            <person name="Lipovsky A."/>
            <person name="Liu X."/>
            <person name="Liu J."/>
            <person name="Liu S."/>
            <person name="Lokyitsang T."/>
            <person name="Lokyitsang Y."/>
            <person name="Lubonja R."/>
            <person name="Lui A."/>
            <person name="MacDonald P."/>
            <person name="Magnisalis V."/>
            <person name="Maru K."/>
            <person name="Matthews C."/>
            <person name="McCusker W."/>
            <person name="McDonough S."/>
            <person name="Mehta T."/>
            <person name="Meldrim J."/>
            <person name="Meneus L."/>
            <person name="Mihai O."/>
            <person name="Mihalev A."/>
            <person name="Mihova T."/>
            <person name="Mittelman R."/>
            <person name="Mlenga V."/>
            <person name="Montmayeur A."/>
            <person name="Mulrain L."/>
            <person name="Navidi A."/>
            <person name="Naylor J."/>
            <person name="Negash T."/>
            <person name="Nguyen T."/>
            <person name="Nguyen N."/>
            <person name="Nicol R."/>
            <person name="Norbu C."/>
            <person name="Norbu N."/>
            <person name="Novod N."/>
            <person name="O'Neill B."/>
            <person name="Osman S."/>
            <person name="Markiewicz E."/>
            <person name="Oyono O.L."/>
            <person name="Patti C."/>
            <person name="Phunkhang P."/>
            <person name="Pierre F."/>
            <person name="Priest M."/>
            <person name="Raghuraman S."/>
            <person name="Rege F."/>
            <person name="Reyes R."/>
            <person name="Rise C."/>
            <person name="Rogov P."/>
            <person name="Ross K."/>
            <person name="Ryan E."/>
            <person name="Settipalli S."/>
            <person name="Shea T."/>
            <person name="Sherpa N."/>
            <person name="Shi L."/>
            <person name="Shih D."/>
            <person name="Sparrow T."/>
            <person name="Spaulding J."/>
            <person name="Stalker J."/>
            <person name="Stange-Thomann N."/>
            <person name="Stavropoulos S."/>
            <person name="Stone C."/>
            <person name="Strader C."/>
            <person name="Tesfaye S."/>
            <person name="Thomson T."/>
            <person name="Thoulutsang Y."/>
            <person name="Thoulutsang D."/>
            <person name="Topham K."/>
            <person name="Topping I."/>
            <person name="Tsamla T."/>
            <person name="Vassiliev H."/>
            <person name="Vo A."/>
            <person name="Wangchuk T."/>
            <person name="Wangdi T."/>
            <person name="Weiand M."/>
            <person name="Wilkinson J."/>
            <person name="Wilson A."/>
            <person name="Yadav S."/>
            <person name="Young G."/>
            <person name="Yu Q."/>
            <person name="Zembek L."/>
            <person name="Zhong D."/>
            <person name="Zimmer A."/>
            <person name="Zwirko Z."/>
            <person name="Jaffe D.B."/>
            <person name="Alvarez P."/>
            <person name="Brockman W."/>
            <person name="Butler J."/>
            <person name="Chin C."/>
            <person name="Gnerre S."/>
            <person name="Grabherr M."/>
            <person name="Kleber M."/>
            <person name="Mauceli E."/>
            <person name="MacCallum I."/>
        </authorList>
    </citation>
    <scope>NUCLEOTIDE SEQUENCE [LARGE SCALE GENOMIC DNA]</scope>
    <source>
        <strain evidence="16">MSH-3 / Tucson 14011-0111.49</strain>
    </source>
</reference>
<feature type="region of interest" description="Disordered" evidence="13">
    <location>
        <begin position="369"/>
        <end position="500"/>
    </location>
</feature>
<comment type="function">
    <text evidence="1">May be involved in transcriptional regulation.</text>
</comment>
<dbReference type="EMBL" id="CH479191">
    <property type="protein sequence ID" value="EDW26176.1"/>
    <property type="molecule type" value="Genomic_DNA"/>
</dbReference>
<feature type="region of interest" description="Disordered" evidence="13">
    <location>
        <begin position="300"/>
        <end position="333"/>
    </location>
</feature>
<feature type="compositionally biased region" description="Pro residues" evidence="13">
    <location>
        <begin position="308"/>
        <end position="317"/>
    </location>
</feature>
<dbReference type="Proteomes" id="UP000008744">
    <property type="component" value="Unassembled WGS sequence"/>
</dbReference>
<evidence type="ECO:0000256" key="13">
    <source>
        <dbReference type="SAM" id="MobiDB-lite"/>
    </source>
</evidence>
<keyword evidence="16" id="KW-1185">Reference proteome</keyword>
<feature type="compositionally biased region" description="Polar residues" evidence="13">
    <location>
        <begin position="486"/>
        <end position="498"/>
    </location>
</feature>
<keyword evidence="10" id="KW-0804">Transcription</keyword>
<feature type="domain" description="C2H2-type" evidence="14">
    <location>
        <begin position="658"/>
        <end position="685"/>
    </location>
</feature>
<dbReference type="FunFam" id="3.30.160.60:FF:000100">
    <property type="entry name" value="Zinc finger 45-like"/>
    <property type="match status" value="1"/>
</dbReference>
<protein>
    <submittedName>
        <fullName evidence="15">GL24974</fullName>
    </submittedName>
</protein>
<feature type="compositionally biased region" description="Acidic residues" evidence="13">
    <location>
        <begin position="37"/>
        <end position="57"/>
    </location>
</feature>
<feature type="compositionally biased region" description="Basic and acidic residues" evidence="13">
    <location>
        <begin position="439"/>
        <end position="453"/>
    </location>
</feature>
<evidence type="ECO:0000256" key="5">
    <source>
        <dbReference type="ARBA" id="ARBA00022737"/>
    </source>
</evidence>
<dbReference type="PANTHER" id="PTHR14003:SF19">
    <property type="entry name" value="YY2 TRANSCRIPTION FACTOR"/>
    <property type="match status" value="1"/>
</dbReference>
<dbReference type="OrthoDB" id="6077919at2759"/>
<dbReference type="GO" id="GO:0030674">
    <property type="term" value="F:protein-macromolecule adaptor activity"/>
    <property type="evidence" value="ECO:0007669"/>
    <property type="project" value="UniProtKB-ARBA"/>
</dbReference>
<dbReference type="Pfam" id="PF00096">
    <property type="entry name" value="zf-C2H2"/>
    <property type="match status" value="4"/>
</dbReference>
<dbReference type="PANTHER" id="PTHR14003">
    <property type="entry name" value="TRANSCRIPTIONAL REPRESSOR PROTEIN YY"/>
    <property type="match status" value="1"/>
</dbReference>
<dbReference type="SMR" id="B4GU93"/>
<dbReference type="FunFam" id="3.30.160.60:FF:001963">
    <property type="entry name" value="Replication initiator 1"/>
    <property type="match status" value="1"/>
</dbReference>
<dbReference type="GO" id="GO:0000785">
    <property type="term" value="C:chromatin"/>
    <property type="evidence" value="ECO:0007669"/>
    <property type="project" value="TreeGrafter"/>
</dbReference>
<accession>B4GU93</accession>
<keyword evidence="4" id="KW-0479">Metal-binding</keyword>
<dbReference type="SMART" id="SM00355">
    <property type="entry name" value="ZnF_C2H2"/>
    <property type="match status" value="9"/>
</dbReference>
<feature type="domain" description="C2H2-type" evidence="14">
    <location>
        <begin position="602"/>
        <end position="629"/>
    </location>
</feature>
<dbReference type="PROSITE" id="PS50157">
    <property type="entry name" value="ZINC_FINGER_C2H2_2"/>
    <property type="match status" value="7"/>
</dbReference>
<comment type="subcellular location">
    <subcellularLocation>
        <location evidence="2">Nucleus</location>
    </subcellularLocation>
</comment>
<evidence type="ECO:0000256" key="6">
    <source>
        <dbReference type="ARBA" id="ARBA00022771"/>
    </source>
</evidence>
<feature type="region of interest" description="Disordered" evidence="13">
    <location>
        <begin position="31"/>
        <end position="57"/>
    </location>
</feature>
<evidence type="ECO:0000256" key="12">
    <source>
        <dbReference type="PROSITE-ProRule" id="PRU00042"/>
    </source>
</evidence>